<organism evidence="2 3">
    <name type="scientific">Actinoplanes ianthinogenes</name>
    <dbReference type="NCBI Taxonomy" id="122358"/>
    <lineage>
        <taxon>Bacteria</taxon>
        <taxon>Bacillati</taxon>
        <taxon>Actinomycetota</taxon>
        <taxon>Actinomycetes</taxon>
        <taxon>Micromonosporales</taxon>
        <taxon>Micromonosporaceae</taxon>
        <taxon>Actinoplanes</taxon>
    </lineage>
</organism>
<keyword evidence="3" id="KW-1185">Reference proteome</keyword>
<dbReference type="EMBL" id="AP023356">
    <property type="protein sequence ID" value="BCJ47602.1"/>
    <property type="molecule type" value="Genomic_DNA"/>
</dbReference>
<dbReference type="Pfam" id="PF19650">
    <property type="entry name" value="DUF6153"/>
    <property type="match status" value="1"/>
</dbReference>
<gene>
    <name evidence="2" type="ORF">Aiant_82590</name>
</gene>
<reference evidence="2 3" key="1">
    <citation type="submission" date="2020-08" db="EMBL/GenBank/DDBJ databases">
        <title>Whole genome shotgun sequence of Actinoplanes ianthinogenes NBRC 13996.</title>
        <authorList>
            <person name="Komaki H."/>
            <person name="Tamura T."/>
        </authorList>
    </citation>
    <scope>NUCLEOTIDE SEQUENCE [LARGE SCALE GENOMIC DNA]</scope>
    <source>
        <strain evidence="2 3">NBRC 13996</strain>
    </source>
</reference>
<keyword evidence="1" id="KW-1133">Transmembrane helix</keyword>
<accession>A0ABM7M7J3</accession>
<evidence type="ECO:0000256" key="1">
    <source>
        <dbReference type="SAM" id="Phobius"/>
    </source>
</evidence>
<evidence type="ECO:0000313" key="2">
    <source>
        <dbReference type="EMBL" id="BCJ47602.1"/>
    </source>
</evidence>
<sequence>MIGPTAASIGRGARTVLLLCTVLGLALMHTLGHSGVRAEHSGSVAMTSMSATLTAAEDCPDDHCAGGHDHGQLSLWSVCLAVLGGLTVVVLLAMALLVATRSGDRPRGTRGSRHRAGRAPPIPGAGLTLAATAVLRI</sequence>
<dbReference type="InterPro" id="IPR046151">
    <property type="entry name" value="DUF6153"/>
</dbReference>
<feature type="transmembrane region" description="Helical" evidence="1">
    <location>
        <begin position="75"/>
        <end position="100"/>
    </location>
</feature>
<protein>
    <submittedName>
        <fullName evidence="2">Uncharacterized protein</fullName>
    </submittedName>
</protein>
<dbReference type="Proteomes" id="UP000676967">
    <property type="component" value="Chromosome"/>
</dbReference>
<keyword evidence="1" id="KW-0472">Membrane</keyword>
<proteinExistence type="predicted"/>
<dbReference type="RefSeq" id="WP_189329993.1">
    <property type="nucleotide sequence ID" value="NZ_AP023356.1"/>
</dbReference>
<evidence type="ECO:0000313" key="3">
    <source>
        <dbReference type="Proteomes" id="UP000676967"/>
    </source>
</evidence>
<keyword evidence="1" id="KW-0812">Transmembrane</keyword>
<name>A0ABM7M7J3_9ACTN</name>